<keyword evidence="3" id="KW-1185">Reference proteome</keyword>
<protein>
    <recommendedName>
        <fullName evidence="4">Transposase</fullName>
    </recommendedName>
</protein>
<dbReference type="Proteomes" id="UP001230207">
    <property type="component" value="Unassembled WGS sequence"/>
</dbReference>
<gene>
    <name evidence="2" type="ORF">QO002_005700</name>
</gene>
<organism evidence="2 3">
    <name type="scientific">Pararhizobium capsulatum DSM 1112</name>
    <dbReference type="NCBI Taxonomy" id="1121113"/>
    <lineage>
        <taxon>Bacteria</taxon>
        <taxon>Pseudomonadati</taxon>
        <taxon>Pseudomonadota</taxon>
        <taxon>Alphaproteobacteria</taxon>
        <taxon>Hyphomicrobiales</taxon>
        <taxon>Rhizobiaceae</taxon>
        <taxon>Rhizobium/Agrobacterium group</taxon>
        <taxon>Pararhizobium</taxon>
    </lineage>
</organism>
<feature type="compositionally biased region" description="Basic residues" evidence="1">
    <location>
        <begin position="31"/>
        <end position="46"/>
    </location>
</feature>
<evidence type="ECO:0000256" key="1">
    <source>
        <dbReference type="SAM" id="MobiDB-lite"/>
    </source>
</evidence>
<evidence type="ECO:0008006" key="4">
    <source>
        <dbReference type="Google" id="ProtNLM"/>
    </source>
</evidence>
<dbReference type="EMBL" id="JAUSVF010000003">
    <property type="protein sequence ID" value="MDQ0323494.1"/>
    <property type="molecule type" value="Genomic_DNA"/>
</dbReference>
<comment type="caution">
    <text evidence="2">The sequence shown here is derived from an EMBL/GenBank/DDBJ whole genome shotgun (WGS) entry which is preliminary data.</text>
</comment>
<sequence>MPRTVGDTDKLMHTALYLHRDWRYYGHRKLTGQRPVRRGGSKRAKPPSKPLASNLCPNRATSARNGVCIC</sequence>
<name>A0ABU0BZ19_9HYPH</name>
<evidence type="ECO:0000313" key="2">
    <source>
        <dbReference type="EMBL" id="MDQ0323494.1"/>
    </source>
</evidence>
<proteinExistence type="predicted"/>
<accession>A0ABU0BZ19</accession>
<feature type="region of interest" description="Disordered" evidence="1">
    <location>
        <begin position="31"/>
        <end position="57"/>
    </location>
</feature>
<reference evidence="2 3" key="1">
    <citation type="submission" date="2023-07" db="EMBL/GenBank/DDBJ databases">
        <title>Genomic Encyclopedia of Type Strains, Phase IV (KMG-IV): sequencing the most valuable type-strain genomes for metagenomic binning, comparative biology and taxonomic classification.</title>
        <authorList>
            <person name="Goeker M."/>
        </authorList>
    </citation>
    <scope>NUCLEOTIDE SEQUENCE [LARGE SCALE GENOMIC DNA]</scope>
    <source>
        <strain evidence="2 3">DSM 1112</strain>
    </source>
</reference>
<evidence type="ECO:0000313" key="3">
    <source>
        <dbReference type="Proteomes" id="UP001230207"/>
    </source>
</evidence>